<dbReference type="RefSeq" id="WP_085835675.1">
    <property type="nucleotide sequence ID" value="NZ_FWFS01000003.1"/>
</dbReference>
<dbReference type="Proteomes" id="UP000193862">
    <property type="component" value="Unassembled WGS sequence"/>
</dbReference>
<evidence type="ECO:0000313" key="1">
    <source>
        <dbReference type="EMBL" id="SLN29461.1"/>
    </source>
</evidence>
<name>A0A1Y5RZR6_9RHOB</name>
<keyword evidence="2" id="KW-1185">Reference proteome</keyword>
<sequence length="107" mass="11967">MYINQTLADELAAIRARISELRAREAVIEADLRRAGPDVRLRGFYHDAVIERTAHSVFDISRLPLDILDDPAFQSTRVVTQVRIEARDATRKPAALAVVPRTTLVAC</sequence>
<protein>
    <submittedName>
        <fullName evidence="1">Uncharacterized protein</fullName>
    </submittedName>
</protein>
<dbReference type="EMBL" id="FWFS01000003">
    <property type="protein sequence ID" value="SLN29461.1"/>
    <property type="molecule type" value="Genomic_DNA"/>
</dbReference>
<reference evidence="1 2" key="1">
    <citation type="submission" date="2017-03" db="EMBL/GenBank/DDBJ databases">
        <authorList>
            <person name="Afonso C.L."/>
            <person name="Miller P.J."/>
            <person name="Scott M.A."/>
            <person name="Spackman E."/>
            <person name="Goraichik I."/>
            <person name="Dimitrov K.M."/>
            <person name="Suarez D.L."/>
            <person name="Swayne D.E."/>
        </authorList>
    </citation>
    <scope>NUCLEOTIDE SEQUENCE [LARGE SCALE GENOMIC DNA]</scope>
    <source>
        <strain evidence="1 2">CECT 8620</strain>
    </source>
</reference>
<gene>
    <name evidence="1" type="ORF">AQS8620_00913</name>
</gene>
<dbReference type="AlphaFoldDB" id="A0A1Y5RZR6"/>
<evidence type="ECO:0000313" key="2">
    <source>
        <dbReference type="Proteomes" id="UP000193862"/>
    </source>
</evidence>
<organism evidence="1 2">
    <name type="scientific">Aquimixticola soesokkakensis</name>
    <dbReference type="NCBI Taxonomy" id="1519096"/>
    <lineage>
        <taxon>Bacteria</taxon>
        <taxon>Pseudomonadati</taxon>
        <taxon>Pseudomonadota</taxon>
        <taxon>Alphaproteobacteria</taxon>
        <taxon>Rhodobacterales</taxon>
        <taxon>Paracoccaceae</taxon>
        <taxon>Aquimixticola</taxon>
    </lineage>
</organism>
<dbReference type="OrthoDB" id="7859852at2"/>
<proteinExistence type="predicted"/>
<accession>A0A1Y5RZR6</accession>